<feature type="region of interest" description="Disordered" evidence="1">
    <location>
        <begin position="25"/>
        <end position="154"/>
    </location>
</feature>
<reference evidence="2" key="4">
    <citation type="submission" date="2019-03" db="UniProtKB">
        <authorList>
            <consortium name="EnsemblPlants"/>
        </authorList>
    </citation>
    <scope>IDENTIFICATION</scope>
</reference>
<dbReference type="Gramene" id="AET4Gv20616700.8">
    <property type="protein sequence ID" value="AET4Gv20616700.8"/>
    <property type="gene ID" value="AET4Gv20616700"/>
</dbReference>
<accession>A0A453IMU2</accession>
<reference evidence="2" key="3">
    <citation type="journal article" date="2017" name="Nature">
        <title>Genome sequence of the progenitor of the wheat D genome Aegilops tauschii.</title>
        <authorList>
            <person name="Luo M.C."/>
            <person name="Gu Y.Q."/>
            <person name="Puiu D."/>
            <person name="Wang H."/>
            <person name="Twardziok S.O."/>
            <person name="Deal K.R."/>
            <person name="Huo N."/>
            <person name="Zhu T."/>
            <person name="Wang L."/>
            <person name="Wang Y."/>
            <person name="McGuire P.E."/>
            <person name="Liu S."/>
            <person name="Long H."/>
            <person name="Ramasamy R.K."/>
            <person name="Rodriguez J.C."/>
            <person name="Van S.L."/>
            <person name="Yuan L."/>
            <person name="Wang Z."/>
            <person name="Xia Z."/>
            <person name="Xiao L."/>
            <person name="Anderson O.D."/>
            <person name="Ouyang S."/>
            <person name="Liang Y."/>
            <person name="Zimin A.V."/>
            <person name="Pertea G."/>
            <person name="Qi P."/>
            <person name="Bennetzen J.L."/>
            <person name="Dai X."/>
            <person name="Dawson M.W."/>
            <person name="Muller H.G."/>
            <person name="Kugler K."/>
            <person name="Rivarola-Duarte L."/>
            <person name="Spannagl M."/>
            <person name="Mayer K.F.X."/>
            <person name="Lu F.H."/>
            <person name="Bevan M.W."/>
            <person name="Leroy P."/>
            <person name="Li P."/>
            <person name="You F.M."/>
            <person name="Sun Q."/>
            <person name="Liu Z."/>
            <person name="Lyons E."/>
            <person name="Wicker T."/>
            <person name="Salzberg S.L."/>
            <person name="Devos K.M."/>
            <person name="Dvorak J."/>
        </authorList>
    </citation>
    <scope>NUCLEOTIDE SEQUENCE [LARGE SCALE GENOMIC DNA]</scope>
    <source>
        <strain evidence="2">cv. AL8/78</strain>
    </source>
</reference>
<evidence type="ECO:0000313" key="2">
    <source>
        <dbReference type="EnsemblPlants" id="AET4Gv20616700.8"/>
    </source>
</evidence>
<evidence type="ECO:0000256" key="1">
    <source>
        <dbReference type="SAM" id="MobiDB-lite"/>
    </source>
</evidence>
<reference evidence="3" key="1">
    <citation type="journal article" date="2014" name="Science">
        <title>Ancient hybridizations among the ancestral genomes of bread wheat.</title>
        <authorList>
            <consortium name="International Wheat Genome Sequencing Consortium,"/>
            <person name="Marcussen T."/>
            <person name="Sandve S.R."/>
            <person name="Heier L."/>
            <person name="Spannagl M."/>
            <person name="Pfeifer M."/>
            <person name="Jakobsen K.S."/>
            <person name="Wulff B.B."/>
            <person name="Steuernagel B."/>
            <person name="Mayer K.F."/>
            <person name="Olsen O.A."/>
        </authorList>
    </citation>
    <scope>NUCLEOTIDE SEQUENCE [LARGE SCALE GENOMIC DNA]</scope>
    <source>
        <strain evidence="3">cv. AL8/78</strain>
    </source>
</reference>
<reference evidence="3" key="2">
    <citation type="journal article" date="2017" name="Nat. Plants">
        <title>The Aegilops tauschii genome reveals multiple impacts of transposons.</title>
        <authorList>
            <person name="Zhao G."/>
            <person name="Zou C."/>
            <person name="Li K."/>
            <person name="Wang K."/>
            <person name="Li T."/>
            <person name="Gao L."/>
            <person name="Zhang X."/>
            <person name="Wang H."/>
            <person name="Yang Z."/>
            <person name="Liu X."/>
            <person name="Jiang W."/>
            <person name="Mao L."/>
            <person name="Kong X."/>
            <person name="Jiao Y."/>
            <person name="Jia J."/>
        </authorList>
    </citation>
    <scope>NUCLEOTIDE SEQUENCE [LARGE SCALE GENOMIC DNA]</scope>
    <source>
        <strain evidence="3">cv. AL8/78</strain>
    </source>
</reference>
<organism evidence="2 3">
    <name type="scientific">Aegilops tauschii subsp. strangulata</name>
    <name type="common">Goatgrass</name>
    <dbReference type="NCBI Taxonomy" id="200361"/>
    <lineage>
        <taxon>Eukaryota</taxon>
        <taxon>Viridiplantae</taxon>
        <taxon>Streptophyta</taxon>
        <taxon>Embryophyta</taxon>
        <taxon>Tracheophyta</taxon>
        <taxon>Spermatophyta</taxon>
        <taxon>Magnoliopsida</taxon>
        <taxon>Liliopsida</taxon>
        <taxon>Poales</taxon>
        <taxon>Poaceae</taxon>
        <taxon>BOP clade</taxon>
        <taxon>Pooideae</taxon>
        <taxon>Triticodae</taxon>
        <taxon>Triticeae</taxon>
        <taxon>Triticinae</taxon>
        <taxon>Aegilops</taxon>
    </lineage>
</organism>
<name>A0A453IMU2_AEGTS</name>
<feature type="compositionally biased region" description="Pro residues" evidence="1">
    <location>
        <begin position="35"/>
        <end position="50"/>
    </location>
</feature>
<evidence type="ECO:0000313" key="3">
    <source>
        <dbReference type="Proteomes" id="UP000015105"/>
    </source>
</evidence>
<dbReference type="EnsemblPlants" id="AET4Gv20616700.8">
    <property type="protein sequence ID" value="AET4Gv20616700.8"/>
    <property type="gene ID" value="AET4Gv20616700"/>
</dbReference>
<proteinExistence type="predicted"/>
<protein>
    <submittedName>
        <fullName evidence="2">Uncharacterized protein</fullName>
    </submittedName>
</protein>
<sequence>ARHCHGSKPDRDRVRNRGACLEGKLAVRLLGPQRSPFPSPPGSRSLPPPISQSKPFPSKTPCAIPNPSHGDRGGGEDSDQAIGPRGAQDPGQARPLDHRGGGGEDSGQAPVLGGDGEDPGQVRLPRAVRARLRELRPQHPRLPSPDHVQDPRQA</sequence>
<keyword evidence="3" id="KW-1185">Reference proteome</keyword>
<dbReference type="Proteomes" id="UP000015105">
    <property type="component" value="Chromosome 4D"/>
</dbReference>
<dbReference type="AlphaFoldDB" id="A0A453IMU2"/>
<reference evidence="2" key="5">
    <citation type="journal article" date="2021" name="G3 (Bethesda)">
        <title>Aegilops tauschii genome assembly Aet v5.0 features greater sequence contiguity and improved annotation.</title>
        <authorList>
            <person name="Wang L."/>
            <person name="Zhu T."/>
            <person name="Rodriguez J.C."/>
            <person name="Deal K.R."/>
            <person name="Dubcovsky J."/>
            <person name="McGuire P.E."/>
            <person name="Lux T."/>
            <person name="Spannagl M."/>
            <person name="Mayer K.F.X."/>
            <person name="Baldrich P."/>
            <person name="Meyers B.C."/>
            <person name="Huo N."/>
            <person name="Gu Y.Q."/>
            <person name="Zhou H."/>
            <person name="Devos K.M."/>
            <person name="Bennetzen J.L."/>
            <person name="Unver T."/>
            <person name="Budak H."/>
            <person name="Gulick P.J."/>
            <person name="Galiba G."/>
            <person name="Kalapos B."/>
            <person name="Nelson D.R."/>
            <person name="Li P."/>
            <person name="You F.M."/>
            <person name="Luo M.C."/>
            <person name="Dvorak J."/>
        </authorList>
    </citation>
    <scope>NUCLEOTIDE SEQUENCE [LARGE SCALE GENOMIC DNA]</scope>
    <source>
        <strain evidence="2">cv. AL8/78</strain>
    </source>
</reference>